<dbReference type="EMBL" id="CAEZWM010000001">
    <property type="protein sequence ID" value="CAB4643933.1"/>
    <property type="molecule type" value="Genomic_DNA"/>
</dbReference>
<evidence type="ECO:0000313" key="4">
    <source>
        <dbReference type="EMBL" id="CAB4768980.1"/>
    </source>
</evidence>
<gene>
    <name evidence="3" type="ORF">UFOPK2242_00002</name>
    <name evidence="4" type="ORF">UFOPK2925_00161</name>
    <name evidence="5" type="ORF">UFOPK2996_00152</name>
    <name evidence="6" type="ORF">UFOPK3317_00514</name>
    <name evidence="7" type="ORF">UFOPK3974_00200</name>
    <name evidence="8" type="ORF">UFOPK4071_00649</name>
</gene>
<evidence type="ECO:0000256" key="1">
    <source>
        <dbReference type="ARBA" id="ARBA00011738"/>
    </source>
</evidence>
<accession>A0A6J7Q5Z0</accession>
<dbReference type="InterPro" id="IPR044662">
    <property type="entry name" value="HS1/DABB1-like"/>
</dbReference>
<dbReference type="PROSITE" id="PS51502">
    <property type="entry name" value="S_R_A_B_BARREL"/>
    <property type="match status" value="1"/>
</dbReference>
<dbReference type="EMBL" id="CAFBPF010000065">
    <property type="protein sequence ID" value="CAB5009654.1"/>
    <property type="molecule type" value="Genomic_DNA"/>
</dbReference>
<dbReference type="SUPFAM" id="SSF54909">
    <property type="entry name" value="Dimeric alpha+beta barrel"/>
    <property type="match status" value="1"/>
</dbReference>
<dbReference type="Gene3D" id="3.30.70.100">
    <property type="match status" value="1"/>
</dbReference>
<dbReference type="EMBL" id="CAFAAH010000007">
    <property type="protein sequence ID" value="CAB4787077.1"/>
    <property type="molecule type" value="Genomic_DNA"/>
</dbReference>
<name>A0A6J7Q5Z0_9ZZZZ</name>
<proteinExistence type="predicted"/>
<dbReference type="Pfam" id="PF07876">
    <property type="entry name" value="Dabb"/>
    <property type="match status" value="1"/>
</dbReference>
<evidence type="ECO:0000313" key="5">
    <source>
        <dbReference type="EMBL" id="CAB4787077.1"/>
    </source>
</evidence>
<organism evidence="8">
    <name type="scientific">freshwater metagenome</name>
    <dbReference type="NCBI Taxonomy" id="449393"/>
    <lineage>
        <taxon>unclassified sequences</taxon>
        <taxon>metagenomes</taxon>
        <taxon>ecological metagenomes</taxon>
    </lineage>
</organism>
<evidence type="ECO:0000313" key="7">
    <source>
        <dbReference type="EMBL" id="CAB4978139.1"/>
    </source>
</evidence>
<dbReference type="EMBL" id="CAFBOR010000014">
    <property type="protein sequence ID" value="CAB4978139.1"/>
    <property type="molecule type" value="Genomic_DNA"/>
</dbReference>
<evidence type="ECO:0000313" key="6">
    <source>
        <dbReference type="EMBL" id="CAB4863091.1"/>
    </source>
</evidence>
<evidence type="ECO:0000313" key="3">
    <source>
        <dbReference type="EMBL" id="CAB4643933.1"/>
    </source>
</evidence>
<dbReference type="AlphaFoldDB" id="A0A6J7Q5Z0"/>
<dbReference type="EMBL" id="CAEZZU010000010">
    <property type="protein sequence ID" value="CAB4768980.1"/>
    <property type="molecule type" value="Genomic_DNA"/>
</dbReference>
<dbReference type="PANTHER" id="PTHR33178">
    <property type="match status" value="1"/>
</dbReference>
<evidence type="ECO:0000313" key="8">
    <source>
        <dbReference type="EMBL" id="CAB5009654.1"/>
    </source>
</evidence>
<comment type="subunit">
    <text evidence="1">Homodimer.</text>
</comment>
<dbReference type="InterPro" id="IPR011008">
    <property type="entry name" value="Dimeric_a/b-barrel"/>
</dbReference>
<dbReference type="SMART" id="SM00886">
    <property type="entry name" value="Dabb"/>
    <property type="match status" value="1"/>
</dbReference>
<sequence>MFRHIAMFRWVEGVTEAQIGEVGEALYALPAVIPEIRSYRFGSDLGLGEHNFDFAIVADFDDIEDFRTYRDNPDHRAVSRSVIGPLISDRAAVQFDAGERPDDPTAPPEGV</sequence>
<dbReference type="PANTHER" id="PTHR33178:SF10">
    <property type="entry name" value="STRESS-RESPONSE A_B BARREL DOMAIN-CONTAINING PROTEIN"/>
    <property type="match status" value="1"/>
</dbReference>
<evidence type="ECO:0000259" key="2">
    <source>
        <dbReference type="PROSITE" id="PS51502"/>
    </source>
</evidence>
<reference evidence="8" key="1">
    <citation type="submission" date="2020-05" db="EMBL/GenBank/DDBJ databases">
        <authorList>
            <person name="Chiriac C."/>
            <person name="Salcher M."/>
            <person name="Ghai R."/>
            <person name="Kavagutti S V."/>
        </authorList>
    </citation>
    <scope>NUCLEOTIDE SEQUENCE</scope>
</reference>
<protein>
    <submittedName>
        <fullName evidence="8">Unannotated protein</fullName>
    </submittedName>
</protein>
<feature type="domain" description="Stress-response A/B barrel" evidence="2">
    <location>
        <begin position="2"/>
        <end position="95"/>
    </location>
</feature>
<dbReference type="InterPro" id="IPR013097">
    <property type="entry name" value="Dabb"/>
</dbReference>
<dbReference type="EMBL" id="CAFBLK010000068">
    <property type="protein sequence ID" value="CAB4863091.1"/>
    <property type="molecule type" value="Genomic_DNA"/>
</dbReference>